<dbReference type="PROSITE" id="PS51257">
    <property type="entry name" value="PROKAR_LIPOPROTEIN"/>
    <property type="match status" value="1"/>
</dbReference>
<dbReference type="Proteomes" id="UP001236014">
    <property type="component" value="Chromosome"/>
</dbReference>
<evidence type="ECO:0000313" key="3">
    <source>
        <dbReference type="Proteomes" id="UP001236014"/>
    </source>
</evidence>
<keyword evidence="1" id="KW-0732">Signal</keyword>
<evidence type="ECO:0000313" key="2">
    <source>
        <dbReference type="EMBL" id="WIX83340.1"/>
    </source>
</evidence>
<proteinExistence type="predicted"/>
<name>A0A9Y2IQB1_9PSEU</name>
<accession>A0A9Y2IQB1</accession>
<evidence type="ECO:0000256" key="1">
    <source>
        <dbReference type="SAM" id="SignalP"/>
    </source>
</evidence>
<feature type="signal peptide" evidence="1">
    <location>
        <begin position="1"/>
        <end position="31"/>
    </location>
</feature>
<evidence type="ECO:0008006" key="4">
    <source>
        <dbReference type="Google" id="ProtNLM"/>
    </source>
</evidence>
<protein>
    <recommendedName>
        <fullName evidence="4">DUF4352 domain-containing protein</fullName>
    </recommendedName>
</protein>
<keyword evidence="3" id="KW-1185">Reference proteome</keyword>
<dbReference type="RefSeq" id="WP_285973892.1">
    <property type="nucleotide sequence ID" value="NZ_CP127294.1"/>
</dbReference>
<dbReference type="KEGG" id="acab:QRX50_22560"/>
<gene>
    <name evidence="2" type="ORF">QRX50_22560</name>
</gene>
<sequence>MTKGLRLAQALCPAHATAVAAFGLTACGTHATPATHAPPATTPHFRPEIVPITPPEAAPAPGAAATYLAKKVGERVGITNRDGSNAVDFWITKISVDPKCDPYSHRAVGMATVVLDVTVKTYTDKVAGRRLSPFTVLPGRINPFSLSTTGTIGTRVIETDMCVTPLKKLPSTYMPGHAYTGQIAFATPYNTGKVQVTQSSGYFPNGNIGWEWSY</sequence>
<reference evidence="2 3" key="1">
    <citation type="submission" date="2023-06" db="EMBL/GenBank/DDBJ databases">
        <authorList>
            <person name="Oyuntsetseg B."/>
            <person name="Kim S.B."/>
        </authorList>
    </citation>
    <scope>NUCLEOTIDE SEQUENCE [LARGE SCALE GENOMIC DNA]</scope>
    <source>
        <strain evidence="2 3">2-15</strain>
    </source>
</reference>
<organism evidence="2 3">
    <name type="scientific">Amycolatopsis carbonis</name>
    <dbReference type="NCBI Taxonomy" id="715471"/>
    <lineage>
        <taxon>Bacteria</taxon>
        <taxon>Bacillati</taxon>
        <taxon>Actinomycetota</taxon>
        <taxon>Actinomycetes</taxon>
        <taxon>Pseudonocardiales</taxon>
        <taxon>Pseudonocardiaceae</taxon>
        <taxon>Amycolatopsis</taxon>
    </lineage>
</organism>
<feature type="chain" id="PRO_5040798511" description="DUF4352 domain-containing protein" evidence="1">
    <location>
        <begin position="32"/>
        <end position="214"/>
    </location>
</feature>
<dbReference type="EMBL" id="CP127294">
    <property type="protein sequence ID" value="WIX83340.1"/>
    <property type="molecule type" value="Genomic_DNA"/>
</dbReference>
<dbReference type="AlphaFoldDB" id="A0A9Y2IQB1"/>